<dbReference type="OrthoDB" id="26872at2"/>
<dbReference type="STRING" id="1210089.GCA_001613165_04200"/>
<comment type="caution">
    <text evidence="2">The sequence shown here is derived from an EMBL/GenBank/DDBJ whole genome shotgun (WGS) entry which is preliminary data.</text>
</comment>
<dbReference type="EMBL" id="QQAZ01000001">
    <property type="protein sequence ID" value="RDI55743.1"/>
    <property type="molecule type" value="Genomic_DNA"/>
</dbReference>
<dbReference type="PANTHER" id="PTHR36933:SF1">
    <property type="entry name" value="SLL0788 PROTEIN"/>
    <property type="match status" value="1"/>
</dbReference>
<dbReference type="InterPro" id="IPR005183">
    <property type="entry name" value="DUF305_CopM-like"/>
</dbReference>
<accession>A0A370HEU3</accession>
<evidence type="ECO:0000259" key="1">
    <source>
        <dbReference type="Pfam" id="PF03713"/>
    </source>
</evidence>
<proteinExistence type="predicted"/>
<dbReference type="RefSeq" id="WP_068022054.1">
    <property type="nucleotide sequence ID" value="NZ_QQAZ01000001.1"/>
</dbReference>
<dbReference type="AlphaFoldDB" id="A0A370HEU3"/>
<evidence type="ECO:0000313" key="2">
    <source>
        <dbReference type="EMBL" id="RDI55743.1"/>
    </source>
</evidence>
<name>A0A370HEU3_9NOCA</name>
<protein>
    <submittedName>
        <fullName evidence="2">Uncharacterized protein (DUF305 family)</fullName>
    </submittedName>
</protein>
<feature type="domain" description="DUF305" evidence="1">
    <location>
        <begin position="43"/>
        <end position="204"/>
    </location>
</feature>
<dbReference type="Gene3D" id="1.20.1260.10">
    <property type="match status" value="1"/>
</dbReference>
<dbReference type="InterPro" id="IPR012347">
    <property type="entry name" value="Ferritin-like"/>
</dbReference>
<evidence type="ECO:0000313" key="3">
    <source>
        <dbReference type="Proteomes" id="UP000255355"/>
    </source>
</evidence>
<organism evidence="2 3">
    <name type="scientific">Nocardia mexicana</name>
    <dbReference type="NCBI Taxonomy" id="279262"/>
    <lineage>
        <taxon>Bacteria</taxon>
        <taxon>Bacillati</taxon>
        <taxon>Actinomycetota</taxon>
        <taxon>Actinomycetes</taxon>
        <taxon>Mycobacteriales</taxon>
        <taxon>Nocardiaceae</taxon>
        <taxon>Nocardia</taxon>
    </lineage>
</organism>
<dbReference type="PANTHER" id="PTHR36933">
    <property type="entry name" value="SLL0788 PROTEIN"/>
    <property type="match status" value="1"/>
</dbReference>
<dbReference type="Pfam" id="PF03713">
    <property type="entry name" value="DUF305"/>
    <property type="match status" value="1"/>
</dbReference>
<dbReference type="Proteomes" id="UP000255355">
    <property type="component" value="Unassembled WGS sequence"/>
</dbReference>
<keyword evidence="3" id="KW-1185">Reference proteome</keyword>
<gene>
    <name evidence="2" type="ORF">DFR68_101577</name>
</gene>
<sequence>MRRLLTAACLAAGVLILLVMGAALRPLIWPETHTAARILNDTEIGFAQDMTAHHQQAVQIVQRLDPGVDPMVQRLAQQIDQSQRVEIGTMLGWLRLANASPMSQHPMAWMAAAPDNAAAHRHSPASPPAPGVMPGLASQAELDALSAARGREAEVLFLQLMYRHHQGGVAMAQAADREIASGAVKEALRGMIVGQSQECGLMAVLLSQRGTQPLP</sequence>
<reference evidence="2 3" key="1">
    <citation type="submission" date="2018-07" db="EMBL/GenBank/DDBJ databases">
        <title>Genomic Encyclopedia of Type Strains, Phase IV (KMG-IV): sequencing the most valuable type-strain genomes for metagenomic binning, comparative biology and taxonomic classification.</title>
        <authorList>
            <person name="Goeker M."/>
        </authorList>
    </citation>
    <scope>NUCLEOTIDE SEQUENCE [LARGE SCALE GENOMIC DNA]</scope>
    <source>
        <strain evidence="2 3">DSM 44952</strain>
    </source>
</reference>